<proteinExistence type="predicted"/>
<dbReference type="EMBL" id="LAZR01007771">
    <property type="protein sequence ID" value="KKM83047.1"/>
    <property type="molecule type" value="Genomic_DNA"/>
</dbReference>
<protein>
    <submittedName>
        <fullName evidence="1">Uncharacterized protein</fullName>
    </submittedName>
</protein>
<evidence type="ECO:0000313" key="1">
    <source>
        <dbReference type="EMBL" id="KKM83047.1"/>
    </source>
</evidence>
<comment type="caution">
    <text evidence="1">The sequence shown here is derived from an EMBL/GenBank/DDBJ whole genome shotgun (WGS) entry which is preliminary data.</text>
</comment>
<gene>
    <name evidence="1" type="ORF">LCGC14_1313380</name>
</gene>
<reference evidence="1" key="1">
    <citation type="journal article" date="2015" name="Nature">
        <title>Complex archaea that bridge the gap between prokaryotes and eukaryotes.</title>
        <authorList>
            <person name="Spang A."/>
            <person name="Saw J.H."/>
            <person name="Jorgensen S.L."/>
            <person name="Zaremba-Niedzwiedzka K."/>
            <person name="Martijn J."/>
            <person name="Lind A.E."/>
            <person name="van Eijk R."/>
            <person name="Schleper C."/>
            <person name="Guy L."/>
            <person name="Ettema T.J."/>
        </authorList>
    </citation>
    <scope>NUCLEOTIDE SEQUENCE</scope>
</reference>
<dbReference type="AlphaFoldDB" id="A0A0F9NP32"/>
<organism evidence="1">
    <name type="scientific">marine sediment metagenome</name>
    <dbReference type="NCBI Taxonomy" id="412755"/>
    <lineage>
        <taxon>unclassified sequences</taxon>
        <taxon>metagenomes</taxon>
        <taxon>ecological metagenomes</taxon>
    </lineage>
</organism>
<name>A0A0F9NP32_9ZZZZ</name>
<sequence length="50" mass="5915">MKKIGELIKVSKLFADDTLKVHRENVFEEIRLKIFSQSTFSKKRYLANTI</sequence>
<accession>A0A0F9NP32</accession>